<gene>
    <name evidence="1" type="ORF">L1987_73041</name>
</gene>
<comment type="caution">
    <text evidence="1">The sequence shown here is derived from an EMBL/GenBank/DDBJ whole genome shotgun (WGS) entry which is preliminary data.</text>
</comment>
<organism evidence="1 2">
    <name type="scientific">Smallanthus sonchifolius</name>
    <dbReference type="NCBI Taxonomy" id="185202"/>
    <lineage>
        <taxon>Eukaryota</taxon>
        <taxon>Viridiplantae</taxon>
        <taxon>Streptophyta</taxon>
        <taxon>Embryophyta</taxon>
        <taxon>Tracheophyta</taxon>
        <taxon>Spermatophyta</taxon>
        <taxon>Magnoliopsida</taxon>
        <taxon>eudicotyledons</taxon>
        <taxon>Gunneridae</taxon>
        <taxon>Pentapetalae</taxon>
        <taxon>asterids</taxon>
        <taxon>campanulids</taxon>
        <taxon>Asterales</taxon>
        <taxon>Asteraceae</taxon>
        <taxon>Asteroideae</taxon>
        <taxon>Heliantheae alliance</taxon>
        <taxon>Millerieae</taxon>
        <taxon>Smallanthus</taxon>
    </lineage>
</organism>
<protein>
    <submittedName>
        <fullName evidence="1">Uncharacterized protein</fullName>
    </submittedName>
</protein>
<dbReference type="Proteomes" id="UP001056120">
    <property type="component" value="Linkage Group LG24"/>
</dbReference>
<accession>A0ACB9AWH6</accession>
<dbReference type="EMBL" id="CM042041">
    <property type="protein sequence ID" value="KAI3714439.1"/>
    <property type="molecule type" value="Genomic_DNA"/>
</dbReference>
<reference evidence="1 2" key="2">
    <citation type="journal article" date="2022" name="Mol. Ecol. Resour.">
        <title>The genomes of chicory, endive, great burdock and yacon provide insights into Asteraceae paleo-polyploidization history and plant inulin production.</title>
        <authorList>
            <person name="Fan W."/>
            <person name="Wang S."/>
            <person name="Wang H."/>
            <person name="Wang A."/>
            <person name="Jiang F."/>
            <person name="Liu H."/>
            <person name="Zhao H."/>
            <person name="Xu D."/>
            <person name="Zhang Y."/>
        </authorList>
    </citation>
    <scope>NUCLEOTIDE SEQUENCE [LARGE SCALE GENOMIC DNA]</scope>
    <source>
        <strain evidence="2">cv. Yunnan</strain>
        <tissue evidence="1">Leaves</tissue>
    </source>
</reference>
<sequence length="773" mass="86549">MNIMRGGLDLLSNLGLGGLRLGSQSTILNTYRREGEVSCEAGGKGDTIIFSVGIYQCWITLLWADMYAQCLFWFGMGRGGTRHTQCTKIKGADFLSGESVCCTGLGNSHYGLGCVWQQLRRVIFPWNSRNRVGGLDKSCGFVGGGMRVGTQITLITTTKRVKGGFHMASRGIFWGTPWACIIEKKERTKRRRIGEVINCLGVRLRLIEENAQLKKIKIGQGLEENRKITNFGGKHTETQKRKDWYKGYVGCCKPILRKVLNDLRTCTIDDSLDLTPKEKPAEKKSKVIMKDKSESKGSMGQEGRKTFKIIDSKVTGLKKVEESTLQPKGRGFAAPILSVNFNIGHKKEDPKHVHAFSADNIKVTKKSSMKEARDQIVRLKKQNKFDPKKVIQAVKFSDKNVSILGAGPVTEKMVFGANHKPNDSLKSEPKEDKNVEKGKKENAKSSYANVTSVRPLTEEELKAKEKGSNDSDGKKTEKEQVAELKDSSDGFQTVGRRNKPIKPPDLSSKPGGLASNNQNTSMGQGSPHKNQNRIGGSKGNRNYGMGAENKKSGQEKGLRKNHESNVNFSPKKSKSLNTTKTSMEGSVKRNEHQSIRQEYRVKNDGRSKNDQGGRTETIETENPFAALQNDMEVNHSIEVELCQEYLQLNDIKKRELDINSMRHFLYRLDNGVEISIFEDHFDLLEQDRIAAVMYFVDKKQWPNIDDFADWNHLQSKLFLKLSEKYGIKEDPDLVIMEEESDIESEDGESAAFMNVDAKGTHASSAPFISEISQ</sequence>
<name>A0ACB9AWH6_9ASTR</name>
<evidence type="ECO:0000313" key="2">
    <source>
        <dbReference type="Proteomes" id="UP001056120"/>
    </source>
</evidence>
<reference evidence="2" key="1">
    <citation type="journal article" date="2022" name="Mol. Ecol. Resour.">
        <title>The genomes of chicory, endive, great burdock and yacon provide insights into Asteraceae palaeo-polyploidization history and plant inulin production.</title>
        <authorList>
            <person name="Fan W."/>
            <person name="Wang S."/>
            <person name="Wang H."/>
            <person name="Wang A."/>
            <person name="Jiang F."/>
            <person name="Liu H."/>
            <person name="Zhao H."/>
            <person name="Xu D."/>
            <person name="Zhang Y."/>
        </authorList>
    </citation>
    <scope>NUCLEOTIDE SEQUENCE [LARGE SCALE GENOMIC DNA]</scope>
    <source>
        <strain evidence="2">cv. Yunnan</strain>
    </source>
</reference>
<evidence type="ECO:0000313" key="1">
    <source>
        <dbReference type="EMBL" id="KAI3714439.1"/>
    </source>
</evidence>
<proteinExistence type="predicted"/>
<keyword evidence="2" id="KW-1185">Reference proteome</keyword>